<keyword evidence="3" id="KW-1185">Reference proteome</keyword>
<dbReference type="InParanoid" id="M4BPM6"/>
<evidence type="ECO:0000256" key="1">
    <source>
        <dbReference type="SAM" id="MobiDB-lite"/>
    </source>
</evidence>
<reference evidence="2" key="2">
    <citation type="submission" date="2015-06" db="UniProtKB">
        <authorList>
            <consortium name="EnsemblProtists"/>
        </authorList>
    </citation>
    <scope>IDENTIFICATION</scope>
    <source>
        <strain evidence="2">Emoy2</strain>
    </source>
</reference>
<protein>
    <submittedName>
        <fullName evidence="2">Uncharacterized protein</fullName>
    </submittedName>
</protein>
<name>M4BPM6_HYAAE</name>
<feature type="region of interest" description="Disordered" evidence="1">
    <location>
        <begin position="1"/>
        <end position="32"/>
    </location>
</feature>
<feature type="compositionally biased region" description="Polar residues" evidence="1">
    <location>
        <begin position="1"/>
        <end position="10"/>
    </location>
</feature>
<accession>M4BPM6</accession>
<organism evidence="2 3">
    <name type="scientific">Hyaloperonospora arabidopsidis (strain Emoy2)</name>
    <name type="common">Downy mildew agent</name>
    <name type="synonym">Peronospora arabidopsidis</name>
    <dbReference type="NCBI Taxonomy" id="559515"/>
    <lineage>
        <taxon>Eukaryota</taxon>
        <taxon>Sar</taxon>
        <taxon>Stramenopiles</taxon>
        <taxon>Oomycota</taxon>
        <taxon>Peronosporomycetes</taxon>
        <taxon>Peronosporales</taxon>
        <taxon>Peronosporaceae</taxon>
        <taxon>Hyaloperonospora</taxon>
    </lineage>
</organism>
<dbReference type="VEuPathDB" id="FungiDB:HpaG808365"/>
<evidence type="ECO:0000313" key="2">
    <source>
        <dbReference type="EnsemblProtists" id="HpaP808365"/>
    </source>
</evidence>
<dbReference type="EMBL" id="JH598517">
    <property type="status" value="NOT_ANNOTATED_CDS"/>
    <property type="molecule type" value="Genomic_DNA"/>
</dbReference>
<evidence type="ECO:0000313" key="3">
    <source>
        <dbReference type="Proteomes" id="UP000011713"/>
    </source>
</evidence>
<dbReference type="AlphaFoldDB" id="M4BPM6"/>
<dbReference type="EnsemblProtists" id="HpaT808365">
    <property type="protein sequence ID" value="HpaP808365"/>
    <property type="gene ID" value="HpaG808365"/>
</dbReference>
<proteinExistence type="predicted"/>
<dbReference type="Proteomes" id="UP000011713">
    <property type="component" value="Unassembled WGS sequence"/>
</dbReference>
<sequence>MEFPNVSSGWTDDAEKALAASDQRSKSRTRAKRLYHRKRVRDGRNVMWRLWRSSTTDCCPYTRRKMPIRQLKVWSLTQKALSIARTCNWHR</sequence>
<dbReference type="HOGENOM" id="CLU_2431709_0_0_1"/>
<reference evidence="3" key="1">
    <citation type="journal article" date="2010" name="Science">
        <title>Signatures of adaptation to obligate biotrophy in the Hyaloperonospora arabidopsidis genome.</title>
        <authorList>
            <person name="Baxter L."/>
            <person name="Tripathy S."/>
            <person name="Ishaque N."/>
            <person name="Boot N."/>
            <person name="Cabral A."/>
            <person name="Kemen E."/>
            <person name="Thines M."/>
            <person name="Ah-Fong A."/>
            <person name="Anderson R."/>
            <person name="Badejoko W."/>
            <person name="Bittner-Eddy P."/>
            <person name="Boore J.L."/>
            <person name="Chibucos M.C."/>
            <person name="Coates M."/>
            <person name="Dehal P."/>
            <person name="Delehaunty K."/>
            <person name="Dong S."/>
            <person name="Downton P."/>
            <person name="Dumas B."/>
            <person name="Fabro G."/>
            <person name="Fronick C."/>
            <person name="Fuerstenberg S.I."/>
            <person name="Fulton L."/>
            <person name="Gaulin E."/>
            <person name="Govers F."/>
            <person name="Hughes L."/>
            <person name="Humphray S."/>
            <person name="Jiang R.H."/>
            <person name="Judelson H."/>
            <person name="Kamoun S."/>
            <person name="Kyung K."/>
            <person name="Meijer H."/>
            <person name="Minx P."/>
            <person name="Morris P."/>
            <person name="Nelson J."/>
            <person name="Phuntumart V."/>
            <person name="Qutob D."/>
            <person name="Rehmany A."/>
            <person name="Rougon-Cardoso A."/>
            <person name="Ryden P."/>
            <person name="Torto-Alalibo T."/>
            <person name="Studholme D."/>
            <person name="Wang Y."/>
            <person name="Win J."/>
            <person name="Wood J."/>
            <person name="Clifton S.W."/>
            <person name="Rogers J."/>
            <person name="Van den Ackerveken G."/>
            <person name="Jones J.D."/>
            <person name="McDowell J.M."/>
            <person name="Beynon J."/>
            <person name="Tyler B.M."/>
        </authorList>
    </citation>
    <scope>NUCLEOTIDE SEQUENCE [LARGE SCALE GENOMIC DNA]</scope>
    <source>
        <strain evidence="3">Emoy2</strain>
    </source>
</reference>